<evidence type="ECO:0000313" key="3">
    <source>
        <dbReference type="EMBL" id="OSY34988.1"/>
    </source>
</evidence>
<feature type="compositionally biased region" description="Basic and acidic residues" evidence="1">
    <location>
        <begin position="1406"/>
        <end position="1415"/>
    </location>
</feature>
<dbReference type="SUPFAM" id="SSF55464">
    <property type="entry name" value="Origin of replication-binding domain, RBD-like"/>
    <property type="match status" value="1"/>
</dbReference>
<dbReference type="GO" id="GO:0003678">
    <property type="term" value="F:DNA helicase activity"/>
    <property type="evidence" value="ECO:0007669"/>
    <property type="project" value="UniProtKB-EC"/>
</dbReference>
<evidence type="ECO:0000259" key="2">
    <source>
        <dbReference type="Pfam" id="PF08751"/>
    </source>
</evidence>
<feature type="region of interest" description="Disordered" evidence="1">
    <location>
        <begin position="1379"/>
        <end position="1459"/>
    </location>
</feature>
<dbReference type="STRING" id="2074.BG845_06371"/>
<dbReference type="SUPFAM" id="SSF52540">
    <property type="entry name" value="P-loop containing nucleoside triphosphate hydrolases"/>
    <property type="match status" value="2"/>
</dbReference>
<dbReference type="EC" id="3.6.4.12" evidence="3"/>
<dbReference type="GO" id="GO:0016787">
    <property type="term" value="F:hydrolase activity"/>
    <property type="evidence" value="ECO:0007669"/>
    <property type="project" value="UniProtKB-KW"/>
</dbReference>
<comment type="caution">
    <text evidence="3">The sequence shown here is derived from an EMBL/GenBank/DDBJ whole genome shotgun (WGS) entry which is preliminary data.</text>
</comment>
<gene>
    <name evidence="3" type="primary">recD2_2</name>
    <name evidence="3" type="ORF">BG845_06371</name>
</gene>
<accession>A0A1Y2MKJ1</accession>
<organism evidence="3 4">
    <name type="scientific">Pseudonocardia autotrophica</name>
    <name type="common">Amycolata autotrophica</name>
    <name type="synonym">Nocardia autotrophica</name>
    <dbReference type="NCBI Taxonomy" id="2074"/>
    <lineage>
        <taxon>Bacteria</taxon>
        <taxon>Bacillati</taxon>
        <taxon>Actinomycetota</taxon>
        <taxon>Actinomycetes</taxon>
        <taxon>Pseudonocardiales</taxon>
        <taxon>Pseudonocardiaceae</taxon>
        <taxon>Pseudonocardia</taxon>
    </lineage>
</organism>
<feature type="domain" description="TrwC relaxase" evidence="2">
    <location>
        <begin position="11"/>
        <end position="367"/>
    </location>
</feature>
<reference evidence="3 4" key="1">
    <citation type="submission" date="2016-09" db="EMBL/GenBank/DDBJ databases">
        <title>Pseudonocardia autotrophica DSM535, a candidate organism with high potential of specific P450 cytochromes.</title>
        <authorList>
            <person name="Grumaz C."/>
            <person name="Vainshtein Y."/>
            <person name="Kirstahler P."/>
            <person name="Sohn K."/>
        </authorList>
    </citation>
    <scope>NUCLEOTIDE SEQUENCE [LARGE SCALE GENOMIC DNA]</scope>
    <source>
        <strain evidence="3 4">DSM 535</strain>
    </source>
</reference>
<dbReference type="InterPro" id="IPR027417">
    <property type="entry name" value="P-loop_NTPase"/>
</dbReference>
<dbReference type="Gene3D" id="3.40.50.300">
    <property type="entry name" value="P-loop containing nucleotide triphosphate hydrolases"/>
    <property type="match status" value="1"/>
</dbReference>
<keyword evidence="4" id="KW-1185">Reference proteome</keyword>
<dbReference type="InterPro" id="IPR050534">
    <property type="entry name" value="Coronavir_polyprotein_1ab"/>
</dbReference>
<dbReference type="Proteomes" id="UP000194360">
    <property type="component" value="Unassembled WGS sequence"/>
</dbReference>
<dbReference type="Pfam" id="PF08751">
    <property type="entry name" value="TrwC"/>
    <property type="match status" value="1"/>
</dbReference>
<dbReference type="PANTHER" id="PTHR43788">
    <property type="entry name" value="DNA2/NAM7 HELICASE FAMILY MEMBER"/>
    <property type="match status" value="1"/>
</dbReference>
<keyword evidence="3" id="KW-0378">Hydrolase</keyword>
<dbReference type="EMBL" id="MIGB01000060">
    <property type="protein sequence ID" value="OSY34988.1"/>
    <property type="molecule type" value="Genomic_DNA"/>
</dbReference>
<dbReference type="RefSeq" id="WP_232021188.1">
    <property type="nucleotide sequence ID" value="NZ_AP018920.1"/>
</dbReference>
<dbReference type="Pfam" id="PF13604">
    <property type="entry name" value="AAA_30"/>
    <property type="match status" value="1"/>
</dbReference>
<name>A0A1Y2MKJ1_PSEAH</name>
<feature type="compositionally biased region" description="Basic and acidic residues" evidence="1">
    <location>
        <begin position="1379"/>
        <end position="1396"/>
    </location>
</feature>
<feature type="compositionally biased region" description="Acidic residues" evidence="1">
    <location>
        <begin position="1443"/>
        <end position="1459"/>
    </location>
</feature>
<dbReference type="InterPro" id="IPR014862">
    <property type="entry name" value="TrwC"/>
</dbReference>
<keyword evidence="3" id="KW-0067">ATP-binding</keyword>
<proteinExistence type="predicted"/>
<dbReference type="NCBIfam" id="NF041492">
    <property type="entry name" value="MobF"/>
    <property type="match status" value="1"/>
</dbReference>
<evidence type="ECO:0000256" key="1">
    <source>
        <dbReference type="SAM" id="MobiDB-lite"/>
    </source>
</evidence>
<feature type="compositionally biased region" description="Basic and acidic residues" evidence="1">
    <location>
        <begin position="1430"/>
        <end position="1442"/>
    </location>
</feature>
<protein>
    <submittedName>
        <fullName evidence="3">ATP-dependent RecD-like DNA helicase</fullName>
        <ecNumber evidence="3">3.6.4.12</ecNumber>
    </submittedName>
</protein>
<evidence type="ECO:0000313" key="4">
    <source>
        <dbReference type="Proteomes" id="UP000194360"/>
    </source>
</evidence>
<keyword evidence="3" id="KW-0347">Helicase</keyword>
<sequence length="1459" mass="157811">MLRIVNGYSPEYLLKEVATGRENYYTGAVAEGEPPGRWWGAGAEKLGLQGLVEAQDMRAVYELFLDPRDAAFGDPSQWDTAGTLGHTGRKYQSEDQIYAAALEREPDASPERRAQLRTEAGQKARHNVAFYDATFSVQKSVTLLHTAFEAREVAARQAGDEDTAVAWGEFRTAVEDAIWAGNNAALELLQDKAGYTRVGHHGGAAGRYADAHEWTVASFFQHDSRDRDPQLHIHNTILNRVEGPDGIWRTVDGRSLHRWRPAAAAVAERTTEERLTASLGLVMATRPDGKAREVVGVSEQAMSLISTRRHKVTAKTAELVEAFEARYGHAPNGYQLERLAQQATLATRARKSHHGETREDLLDRVAARMDAEIAGGLAGIADAALAARPGEVAPMQWSPAEVVSVALAEVQNSRTVWTRPDLIRALNSALPDHLGISDGGQIAKLLDILADEAMTADLTSVQTQRPAADVLPDEYKLANGDSAFEAPGATLYATTGHVHTERILAGAAGRHDGERLPDAAIDRFLAGLAVEGTRLGAAQEAAVRGVLGSGARVETLVGPPGTGKSFTVGMMARAWTDPDLTGRPERRVFGLATAQAATSVLAEQGLTARNIAAWLATQDRLTAGRPRDDTDLGFRLHAGDIVVVDESAMTDTPALAAIHGHVDAAGAKLLLVGDPRQLAAIGAGGGMDLIARAGGARYELNEARRFTHEWEREASLRLREGDTEVLDEYHCHGRLIDCGDVTAAETAAARAWLADTLDGTPSLLLVDTNDQADRLSSELRAQLVNLGLVAEQGVRLGRTGAYAGVGDVVEARAIGHDLAGYEGNTRAPHTRERFRVLGVRDDGGLDVTTDLTRDGNEDSVGERMVLSPRFVADDLALGYAGTRYCGQGATVTTCHSVVTDRTDHAAALVGLTRGTDANTAYVATVTELPDAADGSRDHQLHRSPKAVLTTALELAEPDRSALTIAEDSAQWAESIPVAAELFADAAHQASVRRTSAWLDRLTDTGVLTVEQRDQLAAEDASTSLTRVLRRAEVSGTDPYATLHATITGQPLTGARNLTNVIHARLRDRQRFEPDVGTWADRVPHLHDPQMTRYLDRLAEHMDQRTADLGAEAAAEPPRWATDLLGEVPDRDDDEARAEWERKAGAVAACRALTGREDTDVAEAGRAEALDLLGAAPKPGMVEHHAAYCAGWEAMGRPRADREEFELSDGALRMRVRAYERQQAWAPRYVANELAGTRQAAEHHRGAATLHRAEANAATDPARAAELHQAADGAAALAAELDQRTGELEEVEAARGRWLLRTTVDRDKHDRAVIALAHRNSDRDAPDDRVTADEWLTAHDEAMRADDEHRPITEHDLNDAVDEPQTLNDGPVLETAVSDLRESAATEPQERNEDDVRVPTTAESEDAVTRARRALDEIQAQEAYEAGLDTPEARDVDHAHEDPYADESLDGEDDYADRWG</sequence>
<keyword evidence="3" id="KW-0547">Nucleotide-binding</keyword>